<name>A0AAD6XD46_9AGAR</name>
<reference evidence="1" key="1">
    <citation type="submission" date="2023-03" db="EMBL/GenBank/DDBJ databases">
        <title>Massive genome expansion in bonnet fungi (Mycena s.s.) driven by repeated elements and novel gene families across ecological guilds.</title>
        <authorList>
            <consortium name="Lawrence Berkeley National Laboratory"/>
            <person name="Harder C.B."/>
            <person name="Miyauchi S."/>
            <person name="Viragh M."/>
            <person name="Kuo A."/>
            <person name="Thoen E."/>
            <person name="Andreopoulos B."/>
            <person name="Lu D."/>
            <person name="Skrede I."/>
            <person name="Drula E."/>
            <person name="Henrissat B."/>
            <person name="Morin E."/>
            <person name="Kohler A."/>
            <person name="Barry K."/>
            <person name="LaButti K."/>
            <person name="Morin E."/>
            <person name="Salamov A."/>
            <person name="Lipzen A."/>
            <person name="Mereny Z."/>
            <person name="Hegedus B."/>
            <person name="Baldrian P."/>
            <person name="Stursova M."/>
            <person name="Weitz H."/>
            <person name="Taylor A."/>
            <person name="Grigoriev I.V."/>
            <person name="Nagy L.G."/>
            <person name="Martin F."/>
            <person name="Kauserud H."/>
        </authorList>
    </citation>
    <scope>NUCLEOTIDE SEQUENCE</scope>
    <source>
        <strain evidence="1">CBHHK173m</strain>
    </source>
</reference>
<proteinExistence type="predicted"/>
<dbReference type="AlphaFoldDB" id="A0AAD6XD46"/>
<protein>
    <submittedName>
        <fullName evidence="1">Uncharacterized protein</fullName>
    </submittedName>
</protein>
<gene>
    <name evidence="1" type="ORF">B0H15DRAFT_794829</name>
</gene>
<comment type="caution">
    <text evidence="1">The sequence shown here is derived from an EMBL/GenBank/DDBJ whole genome shotgun (WGS) entry which is preliminary data.</text>
</comment>
<dbReference type="EMBL" id="JARJCN010000240">
    <property type="protein sequence ID" value="KAJ7061908.1"/>
    <property type="molecule type" value="Genomic_DNA"/>
</dbReference>
<dbReference type="Proteomes" id="UP001222325">
    <property type="component" value="Unassembled WGS sequence"/>
</dbReference>
<organism evidence="1 2">
    <name type="scientific">Mycena belliarum</name>
    <dbReference type="NCBI Taxonomy" id="1033014"/>
    <lineage>
        <taxon>Eukaryota</taxon>
        <taxon>Fungi</taxon>
        <taxon>Dikarya</taxon>
        <taxon>Basidiomycota</taxon>
        <taxon>Agaricomycotina</taxon>
        <taxon>Agaricomycetes</taxon>
        <taxon>Agaricomycetidae</taxon>
        <taxon>Agaricales</taxon>
        <taxon>Marasmiineae</taxon>
        <taxon>Mycenaceae</taxon>
        <taxon>Mycena</taxon>
    </lineage>
</organism>
<evidence type="ECO:0000313" key="1">
    <source>
        <dbReference type="EMBL" id="KAJ7061908.1"/>
    </source>
</evidence>
<sequence length="222" mass="24911">MLKSDTSSTPLVGNLTEILQPPVVDLKDPLKALTGLEVAKILAAGEDIPEFVYGLILNYLHSIGQLQWRLSSQMPHLDNELVLPPAGKAPFEVKFGGHTFNCKTSHEGNSGIQFKHPRTSAILTGYIDQIWQIPLQGRIQTFFVIEEHTRIPQWIAQEAPFLSMPELGATIVDATPSKQFLIIEPEHILTHLTIYKWPKGTYGILTRELLVISWSLNRGRRT</sequence>
<keyword evidence="2" id="KW-1185">Reference proteome</keyword>
<evidence type="ECO:0000313" key="2">
    <source>
        <dbReference type="Proteomes" id="UP001222325"/>
    </source>
</evidence>
<accession>A0AAD6XD46</accession>